<feature type="region of interest" description="Disordered" evidence="5">
    <location>
        <begin position="216"/>
        <end position="235"/>
    </location>
</feature>
<dbReference type="EMBL" id="BAABME010020338">
    <property type="protein sequence ID" value="GAA0160124.1"/>
    <property type="molecule type" value="Genomic_DNA"/>
</dbReference>
<keyword evidence="8" id="KW-1185">Reference proteome</keyword>
<evidence type="ECO:0000313" key="7">
    <source>
        <dbReference type="EMBL" id="GAA0160124.1"/>
    </source>
</evidence>
<dbReference type="Proteomes" id="UP001454036">
    <property type="component" value="Unassembled WGS sequence"/>
</dbReference>
<dbReference type="GO" id="GO:0030276">
    <property type="term" value="F:clathrin binding"/>
    <property type="evidence" value="ECO:0007669"/>
    <property type="project" value="TreeGrafter"/>
</dbReference>
<evidence type="ECO:0000256" key="4">
    <source>
        <dbReference type="ARBA" id="ARBA00023329"/>
    </source>
</evidence>
<gene>
    <name evidence="7" type="ORF">LIER_38980</name>
</gene>
<dbReference type="Pfam" id="PF01417">
    <property type="entry name" value="ENTH"/>
    <property type="match status" value="1"/>
</dbReference>
<dbReference type="InterPro" id="IPR013809">
    <property type="entry name" value="ENTH"/>
</dbReference>
<dbReference type="CDD" id="cd03571">
    <property type="entry name" value="ENTH"/>
    <property type="match status" value="1"/>
</dbReference>
<dbReference type="InterPro" id="IPR008942">
    <property type="entry name" value="ENTH_VHS"/>
</dbReference>
<dbReference type="AlphaFoldDB" id="A0AAV3Q7U8"/>
<dbReference type="PANTHER" id="PTHR12276">
    <property type="entry name" value="EPSIN/ENT-RELATED"/>
    <property type="match status" value="1"/>
</dbReference>
<dbReference type="GO" id="GO:0006897">
    <property type="term" value="P:endocytosis"/>
    <property type="evidence" value="ECO:0007669"/>
    <property type="project" value="TreeGrafter"/>
</dbReference>
<keyword evidence="4" id="KW-0968">Cytoplasmic vesicle</keyword>
<dbReference type="GO" id="GO:0030125">
    <property type="term" value="C:clathrin vesicle coat"/>
    <property type="evidence" value="ECO:0007669"/>
    <property type="project" value="TreeGrafter"/>
</dbReference>
<sequence length="258" mass="29826">MGTPFLHEIKRQTSFFIKEKIKNARLALTDVTPIQLLTDDATNGDSPVPDARTMRLISHAAFEVDDFWRITDVLHKRLHRSDKKNWRASFNSLSILEYLLTHGPLSTAKEFQTDQEAIRDMANFQYVDDKGFNWGLSLRKKSERVVKLLEDNSYLQEERNRARKITCEIKGFGSFNQIRATSAHSLIDGTPSEKMGRSNSLLIYIGHGNENETFVPKTKSFNSHDDEMRQEVEDENEYDHPFFQQENHSRTSLLSSLT</sequence>
<proteinExistence type="predicted"/>
<evidence type="ECO:0000256" key="5">
    <source>
        <dbReference type="SAM" id="MobiDB-lite"/>
    </source>
</evidence>
<evidence type="ECO:0000256" key="1">
    <source>
        <dbReference type="ARBA" id="ARBA00004132"/>
    </source>
</evidence>
<feature type="domain" description="ENTH" evidence="6">
    <location>
        <begin position="26"/>
        <end position="159"/>
    </location>
</feature>
<dbReference type="GO" id="GO:0005768">
    <property type="term" value="C:endosome"/>
    <property type="evidence" value="ECO:0007669"/>
    <property type="project" value="TreeGrafter"/>
</dbReference>
<dbReference type="SUPFAM" id="SSF48464">
    <property type="entry name" value="ENTH/VHS domain"/>
    <property type="match status" value="1"/>
</dbReference>
<dbReference type="PROSITE" id="PS50942">
    <property type="entry name" value="ENTH"/>
    <property type="match status" value="1"/>
</dbReference>
<evidence type="ECO:0000313" key="8">
    <source>
        <dbReference type="Proteomes" id="UP001454036"/>
    </source>
</evidence>
<name>A0AAV3Q7U8_LITER</name>
<feature type="compositionally biased region" description="Basic and acidic residues" evidence="5">
    <location>
        <begin position="222"/>
        <end position="231"/>
    </location>
</feature>
<reference evidence="7 8" key="1">
    <citation type="submission" date="2024-01" db="EMBL/GenBank/DDBJ databases">
        <title>The complete chloroplast genome sequence of Lithospermum erythrorhizon: insights into the phylogenetic relationship among Boraginaceae species and the maternal lineages of purple gromwells.</title>
        <authorList>
            <person name="Okada T."/>
            <person name="Watanabe K."/>
        </authorList>
    </citation>
    <scope>NUCLEOTIDE SEQUENCE [LARGE SCALE GENOMIC DNA]</scope>
</reference>
<keyword evidence="3" id="KW-0333">Golgi apparatus</keyword>
<dbReference type="GO" id="GO:0005886">
    <property type="term" value="C:plasma membrane"/>
    <property type="evidence" value="ECO:0007669"/>
    <property type="project" value="TreeGrafter"/>
</dbReference>
<dbReference type="GO" id="GO:0005543">
    <property type="term" value="F:phospholipid binding"/>
    <property type="evidence" value="ECO:0007669"/>
    <property type="project" value="TreeGrafter"/>
</dbReference>
<organism evidence="7 8">
    <name type="scientific">Lithospermum erythrorhizon</name>
    <name type="common">Purple gromwell</name>
    <name type="synonym">Lithospermum officinale var. erythrorhizon</name>
    <dbReference type="NCBI Taxonomy" id="34254"/>
    <lineage>
        <taxon>Eukaryota</taxon>
        <taxon>Viridiplantae</taxon>
        <taxon>Streptophyta</taxon>
        <taxon>Embryophyta</taxon>
        <taxon>Tracheophyta</taxon>
        <taxon>Spermatophyta</taxon>
        <taxon>Magnoliopsida</taxon>
        <taxon>eudicotyledons</taxon>
        <taxon>Gunneridae</taxon>
        <taxon>Pentapetalae</taxon>
        <taxon>asterids</taxon>
        <taxon>lamiids</taxon>
        <taxon>Boraginales</taxon>
        <taxon>Boraginaceae</taxon>
        <taxon>Boraginoideae</taxon>
        <taxon>Lithospermeae</taxon>
        <taxon>Lithospermum</taxon>
    </lineage>
</organism>
<comment type="caution">
    <text evidence="7">The sequence shown here is derived from an EMBL/GenBank/DDBJ whole genome shotgun (WGS) entry which is preliminary data.</text>
</comment>
<dbReference type="GO" id="GO:0005794">
    <property type="term" value="C:Golgi apparatus"/>
    <property type="evidence" value="ECO:0007669"/>
    <property type="project" value="UniProtKB-SubCell"/>
</dbReference>
<dbReference type="SMART" id="SM00273">
    <property type="entry name" value="ENTH"/>
    <property type="match status" value="1"/>
</dbReference>
<dbReference type="PANTHER" id="PTHR12276:SF99">
    <property type="entry name" value="EPSIN-2-LIKE"/>
    <property type="match status" value="1"/>
</dbReference>
<dbReference type="Gene3D" id="1.25.40.90">
    <property type="match status" value="1"/>
</dbReference>
<evidence type="ECO:0000256" key="2">
    <source>
        <dbReference type="ARBA" id="ARBA00004555"/>
    </source>
</evidence>
<evidence type="ECO:0000259" key="6">
    <source>
        <dbReference type="PROSITE" id="PS50942"/>
    </source>
</evidence>
<protein>
    <submittedName>
        <fullName evidence="7">Membrane trafficking regulatory protein</fullName>
    </submittedName>
</protein>
<accession>A0AAV3Q7U8</accession>
<evidence type="ECO:0000256" key="3">
    <source>
        <dbReference type="ARBA" id="ARBA00023034"/>
    </source>
</evidence>
<comment type="subcellular location">
    <subcellularLocation>
        <location evidence="1">Cytoplasmic vesicle</location>
        <location evidence="1">Clathrin-coated vesicle</location>
    </subcellularLocation>
    <subcellularLocation>
        <location evidence="2">Golgi apparatus</location>
    </subcellularLocation>
</comment>